<comment type="catalytic activity">
    <reaction evidence="2">
        <text>a 3'-end 2',3'-cyclophospho-ribonucleotide-RNA + H2O = a 3'-end 2'-phospho-ribonucleotide-RNA + H(+)</text>
        <dbReference type="Rhea" id="RHEA:11828"/>
        <dbReference type="Rhea" id="RHEA-COMP:10464"/>
        <dbReference type="Rhea" id="RHEA-COMP:17353"/>
        <dbReference type="ChEBI" id="CHEBI:15377"/>
        <dbReference type="ChEBI" id="CHEBI:15378"/>
        <dbReference type="ChEBI" id="CHEBI:83064"/>
        <dbReference type="ChEBI" id="CHEBI:173113"/>
        <dbReference type="EC" id="3.1.4.58"/>
    </reaction>
</comment>
<dbReference type="EMBL" id="PFHV01000052">
    <property type="protein sequence ID" value="PIX03132.1"/>
    <property type="molecule type" value="Genomic_DNA"/>
</dbReference>
<dbReference type="NCBIfam" id="TIGR02258">
    <property type="entry name" value="2_5_ligase"/>
    <property type="match status" value="1"/>
</dbReference>
<proteinExistence type="inferred from homology"/>
<dbReference type="InterPro" id="IPR014051">
    <property type="entry name" value="Phosphoesterase_HXTX"/>
</dbReference>
<comment type="caution">
    <text evidence="4">The sequence shown here is derived from an EMBL/GenBank/DDBJ whole genome shotgun (WGS) entry which is preliminary data.</text>
</comment>
<dbReference type="PANTHER" id="PTHR35561:SF1">
    <property type="entry name" value="RNA 2',3'-CYCLIC PHOSPHODIESTERASE"/>
    <property type="match status" value="1"/>
</dbReference>
<dbReference type="GO" id="GO:0004113">
    <property type="term" value="F:2',3'-cyclic-nucleotide 3'-phosphodiesterase activity"/>
    <property type="evidence" value="ECO:0007669"/>
    <property type="project" value="InterPro"/>
</dbReference>
<keyword evidence="1 2" id="KW-0378">Hydrolase</keyword>
<gene>
    <name evidence="4" type="ORF">COZ78_02040</name>
</gene>
<comment type="function">
    <text evidence="2">Hydrolyzes RNA 2',3'-cyclic phosphodiester to an RNA 2'-phosphomonoester.</text>
</comment>
<evidence type="ECO:0000256" key="1">
    <source>
        <dbReference type="ARBA" id="ARBA00022801"/>
    </source>
</evidence>
<evidence type="ECO:0000313" key="4">
    <source>
        <dbReference type="EMBL" id="PIX03132.1"/>
    </source>
</evidence>
<dbReference type="InterPro" id="IPR004175">
    <property type="entry name" value="RNA_CPDase"/>
</dbReference>
<evidence type="ECO:0000313" key="5">
    <source>
        <dbReference type="Proteomes" id="UP000230505"/>
    </source>
</evidence>
<feature type="short sequence motif" description="HXTX 2" evidence="2">
    <location>
        <begin position="132"/>
        <end position="135"/>
    </location>
</feature>
<accession>A0A2M7IY95</accession>
<protein>
    <recommendedName>
        <fullName evidence="2">RNA 2',3'-cyclic phosphodiesterase</fullName>
        <shortName evidence="2">RNA 2',3'-CPDase</shortName>
        <ecNumber evidence="2">3.1.4.58</ecNumber>
    </recommendedName>
</protein>
<feature type="active site" description="Proton donor" evidence="2">
    <location>
        <position position="46"/>
    </location>
</feature>
<sequence length="195" mass="22173">MRLFLAINLPQTIKKGLADLQQEIKNSFPMEAADAVAKWVIPANLHLTLLFLGEVGDKEMPFLIKAVETAVKNIPPIVLHLNKICYGPTKKIPPQFIWVKIAPNQILQKICKELGSVRNQVPYNAGRAFVGHITLARVKEWVWKKIDPEEQPEIAQEIDLKFTARHIEIMQSQLKRIGPEYTILQSFPLKGLVRP</sequence>
<dbReference type="AlphaFoldDB" id="A0A2M7IY95"/>
<dbReference type="Proteomes" id="UP000230505">
    <property type="component" value="Unassembled WGS sequence"/>
</dbReference>
<dbReference type="SUPFAM" id="SSF55144">
    <property type="entry name" value="LigT-like"/>
    <property type="match status" value="1"/>
</dbReference>
<comment type="similarity">
    <text evidence="2">Belongs to the 2H phosphoesterase superfamily. ThpR family.</text>
</comment>
<evidence type="ECO:0000259" key="3">
    <source>
        <dbReference type="Pfam" id="PF02834"/>
    </source>
</evidence>
<dbReference type="GO" id="GO:0008664">
    <property type="term" value="F:RNA 2',3'-cyclic 3'-phosphodiesterase activity"/>
    <property type="evidence" value="ECO:0007669"/>
    <property type="project" value="UniProtKB-EC"/>
</dbReference>
<feature type="domain" description="Phosphoesterase HXTX" evidence="3">
    <location>
        <begin position="9"/>
        <end position="98"/>
    </location>
</feature>
<feature type="short sequence motif" description="HXTX 1" evidence="2">
    <location>
        <begin position="46"/>
        <end position="49"/>
    </location>
</feature>
<reference evidence="5" key="1">
    <citation type="submission" date="2017-09" db="EMBL/GenBank/DDBJ databases">
        <title>Depth-based differentiation of microbial function through sediment-hosted aquifers and enrichment of novel symbionts in the deep terrestrial subsurface.</title>
        <authorList>
            <person name="Probst A.J."/>
            <person name="Ladd B."/>
            <person name="Jarett J.K."/>
            <person name="Geller-Mcgrath D.E."/>
            <person name="Sieber C.M.K."/>
            <person name="Emerson J.B."/>
            <person name="Anantharaman K."/>
            <person name="Thomas B.C."/>
            <person name="Malmstrom R."/>
            <person name="Stieglmeier M."/>
            <person name="Klingl A."/>
            <person name="Woyke T."/>
            <person name="Ryan C.M."/>
            <person name="Banfield J.F."/>
        </authorList>
    </citation>
    <scope>NUCLEOTIDE SEQUENCE [LARGE SCALE GENOMIC DNA]</scope>
</reference>
<dbReference type="EC" id="3.1.4.58" evidence="2"/>
<organism evidence="4 5">
    <name type="scientific">bacterium (Candidatus Gribaldobacteria) CG_4_8_14_3_um_filter_42_11</name>
    <dbReference type="NCBI Taxonomy" id="2014267"/>
    <lineage>
        <taxon>Bacteria</taxon>
        <taxon>Candidatus Gribaldobacteria</taxon>
    </lineage>
</organism>
<dbReference type="InterPro" id="IPR009097">
    <property type="entry name" value="Cyclic_Pdiesterase"/>
</dbReference>
<dbReference type="Pfam" id="PF02834">
    <property type="entry name" value="LigT_PEase"/>
    <property type="match status" value="1"/>
</dbReference>
<evidence type="ECO:0000256" key="2">
    <source>
        <dbReference type="HAMAP-Rule" id="MF_01940"/>
    </source>
</evidence>
<feature type="active site" description="Proton acceptor" evidence="2">
    <location>
        <position position="132"/>
    </location>
</feature>
<dbReference type="PANTHER" id="PTHR35561">
    <property type="entry name" value="RNA 2',3'-CYCLIC PHOSPHODIESTERASE"/>
    <property type="match status" value="1"/>
</dbReference>
<name>A0A2M7IY95_9BACT</name>
<dbReference type="HAMAP" id="MF_01940">
    <property type="entry name" value="RNA_CPDase"/>
    <property type="match status" value="1"/>
</dbReference>
<dbReference type="Gene3D" id="3.90.1140.10">
    <property type="entry name" value="Cyclic phosphodiesterase"/>
    <property type="match status" value="1"/>
</dbReference>